<feature type="non-terminal residue" evidence="3">
    <location>
        <position position="548"/>
    </location>
</feature>
<evidence type="ECO:0000313" key="3">
    <source>
        <dbReference type="EMBL" id="CAH1782461.1"/>
    </source>
</evidence>
<feature type="compositionally biased region" description="Polar residues" evidence="1">
    <location>
        <begin position="294"/>
        <end position="313"/>
    </location>
</feature>
<evidence type="ECO:0000256" key="1">
    <source>
        <dbReference type="SAM" id="MobiDB-lite"/>
    </source>
</evidence>
<comment type="caution">
    <text evidence="3">The sequence shown here is derived from an EMBL/GenBank/DDBJ whole genome shotgun (WGS) entry which is preliminary data.</text>
</comment>
<dbReference type="InterPro" id="IPR050327">
    <property type="entry name" value="Proton-linked_MCT"/>
</dbReference>
<accession>A0A8J1Y8C1</accession>
<dbReference type="PANTHER" id="PTHR11360">
    <property type="entry name" value="MONOCARBOXYLATE TRANSPORTER"/>
    <property type="match status" value="1"/>
</dbReference>
<evidence type="ECO:0000313" key="4">
    <source>
        <dbReference type="Proteomes" id="UP000749559"/>
    </source>
</evidence>
<feature type="compositionally biased region" description="Polar residues" evidence="1">
    <location>
        <begin position="514"/>
        <end position="525"/>
    </location>
</feature>
<dbReference type="OrthoDB" id="6286464at2759"/>
<feature type="transmembrane region" description="Helical" evidence="2">
    <location>
        <begin position="20"/>
        <end position="45"/>
    </location>
</feature>
<evidence type="ECO:0000256" key="2">
    <source>
        <dbReference type="SAM" id="Phobius"/>
    </source>
</evidence>
<keyword evidence="4" id="KW-1185">Reference proteome</keyword>
<protein>
    <submittedName>
        <fullName evidence="3">Uncharacterized protein</fullName>
    </submittedName>
</protein>
<feature type="transmembrane region" description="Helical" evidence="2">
    <location>
        <begin position="88"/>
        <end position="104"/>
    </location>
</feature>
<sequence length="548" mass="59898">MYSLAGRTISQSKSKDPVLYLLVSIANCIICLVHHGTLTCAPLIYLALQEWFSVDHLLLLSVCGLHYGTTYIGYAIWLQLCHILPARYFTPLGCILLSGGLISSAYVPNIWWTFLTYGTVAGFGNALLQVPTNFNMLQNEDVGDVLGPVLNTSGFIVGVIAMPLAVGYFILYYNYRGGMLMFGGVALHGFIAAVIYWPLRGYLAPMKPKGTTGHGDDTDTTDGGDTDGVDKVDGNNNEQVFGKCIVDSNSRRTICNATPTSPSKHSPTRSLHHGPPSPSRHSPAQSLHDRTSPSKRSFTQHVEHNPTSSSKISLGQPLENDPGSPIEHPCSVKRFSSISNLTQTSRSTNDVMLSSFDSDIEFNRSVSICPSEQLSYNPLRGSNLSELDKSLSEIDSSVCTDVSSNYRASLDAMYSTSRKLPTNLHTTLENKHGHIPESFIGNSEPSIFVNVKSKLKNILKKREYVVSLSKSEISDHGWGTQQCFNEPEIFASKSVKHRGISTHSETQRHVSSDLAKTTLNKSSNPGKRDIGIHTTPPLPKIVILEATP</sequence>
<dbReference type="EMBL" id="CAIIXF020000004">
    <property type="protein sequence ID" value="CAH1782461.1"/>
    <property type="molecule type" value="Genomic_DNA"/>
</dbReference>
<proteinExistence type="predicted"/>
<keyword evidence="2" id="KW-0812">Transmembrane</keyword>
<name>A0A8J1Y8C1_OWEFU</name>
<dbReference type="GO" id="GO:0008028">
    <property type="term" value="F:monocarboxylic acid transmembrane transporter activity"/>
    <property type="evidence" value="ECO:0007669"/>
    <property type="project" value="TreeGrafter"/>
</dbReference>
<feature type="region of interest" description="Disordered" evidence="1">
    <location>
        <begin position="495"/>
        <end position="534"/>
    </location>
</feature>
<keyword evidence="2" id="KW-0472">Membrane</keyword>
<keyword evidence="2" id="KW-1133">Transmembrane helix</keyword>
<feature type="region of interest" description="Disordered" evidence="1">
    <location>
        <begin position="255"/>
        <end position="330"/>
    </location>
</feature>
<feature type="compositionally biased region" description="Polar residues" evidence="1">
    <location>
        <begin position="255"/>
        <end position="265"/>
    </location>
</feature>
<feature type="compositionally biased region" description="Acidic residues" evidence="1">
    <location>
        <begin position="218"/>
        <end position="227"/>
    </location>
</feature>
<organism evidence="3 4">
    <name type="scientific">Owenia fusiformis</name>
    <name type="common">Polychaete worm</name>
    <dbReference type="NCBI Taxonomy" id="6347"/>
    <lineage>
        <taxon>Eukaryota</taxon>
        <taxon>Metazoa</taxon>
        <taxon>Spiralia</taxon>
        <taxon>Lophotrochozoa</taxon>
        <taxon>Annelida</taxon>
        <taxon>Polychaeta</taxon>
        <taxon>Sedentaria</taxon>
        <taxon>Canalipalpata</taxon>
        <taxon>Sabellida</taxon>
        <taxon>Oweniida</taxon>
        <taxon>Oweniidae</taxon>
        <taxon>Owenia</taxon>
    </lineage>
</organism>
<feature type="transmembrane region" description="Helical" evidence="2">
    <location>
        <begin position="57"/>
        <end position="76"/>
    </location>
</feature>
<dbReference type="InterPro" id="IPR036259">
    <property type="entry name" value="MFS_trans_sf"/>
</dbReference>
<gene>
    <name evidence="3" type="ORF">OFUS_LOCUS8908</name>
</gene>
<feature type="transmembrane region" description="Helical" evidence="2">
    <location>
        <begin position="179"/>
        <end position="199"/>
    </location>
</feature>
<feature type="transmembrane region" description="Helical" evidence="2">
    <location>
        <begin position="149"/>
        <end position="173"/>
    </location>
</feature>
<reference evidence="3" key="1">
    <citation type="submission" date="2022-03" db="EMBL/GenBank/DDBJ databases">
        <authorList>
            <person name="Martin C."/>
        </authorList>
    </citation>
    <scope>NUCLEOTIDE SEQUENCE</scope>
</reference>
<dbReference type="AlphaFoldDB" id="A0A8J1Y8C1"/>
<feature type="region of interest" description="Disordered" evidence="1">
    <location>
        <begin position="209"/>
        <end position="235"/>
    </location>
</feature>
<dbReference type="PANTHER" id="PTHR11360:SF229">
    <property type="entry name" value="AGAP007601-PA"/>
    <property type="match status" value="1"/>
</dbReference>
<dbReference type="SUPFAM" id="SSF103473">
    <property type="entry name" value="MFS general substrate transporter"/>
    <property type="match status" value="1"/>
</dbReference>
<dbReference type="Proteomes" id="UP000749559">
    <property type="component" value="Unassembled WGS sequence"/>
</dbReference>